<feature type="transmembrane region" description="Helical" evidence="1">
    <location>
        <begin position="89"/>
        <end position="112"/>
    </location>
</feature>
<protein>
    <recommendedName>
        <fullName evidence="4">DUF1772 domain-containing protein</fullName>
    </recommendedName>
</protein>
<sequence>MDGGRETRGVGIGAGEALAVAAGVHAGFQVTVTVIVYPALVARASQLTSEDWAERHDAHSRRITPVVMAVYASLVATSVWALLDDPGALTWVTVAALGSVAVITAVAAATHGRLGRDGAQPPLLHRLIAVDRARCAVAVVAAALAVVALAA</sequence>
<accession>A0ABP9PBQ5</accession>
<organism evidence="2 3">
    <name type="scientific">Nocardioides marinquilinus</name>
    <dbReference type="NCBI Taxonomy" id="1210400"/>
    <lineage>
        <taxon>Bacteria</taxon>
        <taxon>Bacillati</taxon>
        <taxon>Actinomycetota</taxon>
        <taxon>Actinomycetes</taxon>
        <taxon>Propionibacteriales</taxon>
        <taxon>Nocardioidaceae</taxon>
        <taxon>Nocardioides</taxon>
    </lineage>
</organism>
<comment type="caution">
    <text evidence="2">The sequence shown here is derived from an EMBL/GenBank/DDBJ whole genome shotgun (WGS) entry which is preliminary data.</text>
</comment>
<name>A0ABP9PBQ5_9ACTN</name>
<reference evidence="3" key="1">
    <citation type="journal article" date="2019" name="Int. J. Syst. Evol. Microbiol.">
        <title>The Global Catalogue of Microorganisms (GCM) 10K type strain sequencing project: providing services to taxonomists for standard genome sequencing and annotation.</title>
        <authorList>
            <consortium name="The Broad Institute Genomics Platform"/>
            <consortium name="The Broad Institute Genome Sequencing Center for Infectious Disease"/>
            <person name="Wu L."/>
            <person name="Ma J."/>
        </authorList>
    </citation>
    <scope>NUCLEOTIDE SEQUENCE [LARGE SCALE GENOMIC DNA]</scope>
    <source>
        <strain evidence="3">JCM 18459</strain>
    </source>
</reference>
<evidence type="ECO:0000313" key="2">
    <source>
        <dbReference type="EMBL" id="GAA5144088.1"/>
    </source>
</evidence>
<evidence type="ECO:0008006" key="4">
    <source>
        <dbReference type="Google" id="ProtNLM"/>
    </source>
</evidence>
<feature type="transmembrane region" description="Helical" evidence="1">
    <location>
        <begin position="63"/>
        <end position="83"/>
    </location>
</feature>
<proteinExistence type="predicted"/>
<keyword evidence="1" id="KW-1133">Transmembrane helix</keyword>
<evidence type="ECO:0000313" key="3">
    <source>
        <dbReference type="Proteomes" id="UP001500221"/>
    </source>
</evidence>
<keyword evidence="1" id="KW-0472">Membrane</keyword>
<feature type="transmembrane region" description="Helical" evidence="1">
    <location>
        <begin position="133"/>
        <end position="150"/>
    </location>
</feature>
<dbReference type="Proteomes" id="UP001500221">
    <property type="component" value="Unassembled WGS sequence"/>
</dbReference>
<gene>
    <name evidence="2" type="ORF">GCM10023340_11060</name>
</gene>
<feature type="transmembrane region" description="Helical" evidence="1">
    <location>
        <begin position="20"/>
        <end position="42"/>
    </location>
</feature>
<dbReference type="EMBL" id="BAABKG010000001">
    <property type="protein sequence ID" value="GAA5144088.1"/>
    <property type="molecule type" value="Genomic_DNA"/>
</dbReference>
<keyword evidence="3" id="KW-1185">Reference proteome</keyword>
<keyword evidence="1" id="KW-0812">Transmembrane</keyword>
<evidence type="ECO:0000256" key="1">
    <source>
        <dbReference type="SAM" id="Phobius"/>
    </source>
</evidence>